<dbReference type="AlphaFoldDB" id="A0A158QKK4"/>
<sequence>MVDVQPALTKIDELAVPTIEDTESGIVLDLSSIHEDDSKDDAHSEPEHENGTEETVEMDNQKSLDGDQNEDVKNSTPEPQMSFENEPADKVPENVLQPTIRNFYVSDSDTDGLAMLEKPVFQLFVQCLVAVTSHERTRAINRTKIKSYLLIENPGRRAREKDQISGKGRMVVQDENKNRKRYR</sequence>
<evidence type="ECO:0000256" key="1">
    <source>
        <dbReference type="SAM" id="MobiDB-lite"/>
    </source>
</evidence>
<dbReference type="Proteomes" id="UP000268014">
    <property type="component" value="Unassembled WGS sequence"/>
</dbReference>
<feature type="region of interest" description="Disordered" evidence="1">
    <location>
        <begin position="156"/>
        <end position="183"/>
    </location>
</feature>
<feature type="compositionally biased region" description="Basic and acidic residues" evidence="1">
    <location>
        <begin position="59"/>
        <end position="73"/>
    </location>
</feature>
<reference evidence="4" key="1">
    <citation type="submission" date="2016-04" db="UniProtKB">
        <authorList>
            <consortium name="WormBaseParasite"/>
        </authorList>
    </citation>
    <scope>IDENTIFICATION</scope>
</reference>
<dbReference type="OrthoDB" id="5877193at2759"/>
<proteinExistence type="predicted"/>
<gene>
    <name evidence="2" type="ORF">HPLM_LOCUS4737</name>
</gene>
<feature type="compositionally biased region" description="Basic and acidic residues" evidence="1">
    <location>
        <begin position="32"/>
        <end position="51"/>
    </location>
</feature>
<feature type="region of interest" description="Disordered" evidence="1">
    <location>
        <begin position="1"/>
        <end position="91"/>
    </location>
</feature>
<dbReference type="WBParaSite" id="HPLM_0000474501-mRNA-1">
    <property type="protein sequence ID" value="HPLM_0000474501-mRNA-1"/>
    <property type="gene ID" value="HPLM_0000474501"/>
</dbReference>
<organism evidence="4">
    <name type="scientific">Haemonchus placei</name>
    <name type="common">Barber's pole worm</name>
    <dbReference type="NCBI Taxonomy" id="6290"/>
    <lineage>
        <taxon>Eukaryota</taxon>
        <taxon>Metazoa</taxon>
        <taxon>Ecdysozoa</taxon>
        <taxon>Nematoda</taxon>
        <taxon>Chromadorea</taxon>
        <taxon>Rhabditida</taxon>
        <taxon>Rhabditina</taxon>
        <taxon>Rhabditomorpha</taxon>
        <taxon>Strongyloidea</taxon>
        <taxon>Trichostrongylidae</taxon>
        <taxon>Haemonchus</taxon>
    </lineage>
</organism>
<name>A0A158QKK4_HAEPC</name>
<evidence type="ECO:0000313" key="2">
    <source>
        <dbReference type="EMBL" id="VDO23903.1"/>
    </source>
</evidence>
<accession>A0A158QKK4</accession>
<evidence type="ECO:0000313" key="3">
    <source>
        <dbReference type="Proteomes" id="UP000268014"/>
    </source>
</evidence>
<dbReference type="EMBL" id="UZAF01016243">
    <property type="protein sequence ID" value="VDO23903.1"/>
    <property type="molecule type" value="Genomic_DNA"/>
</dbReference>
<protein>
    <submittedName>
        <fullName evidence="4">Ovule protein</fullName>
    </submittedName>
</protein>
<evidence type="ECO:0000313" key="4">
    <source>
        <dbReference type="WBParaSite" id="HPLM_0000474501-mRNA-1"/>
    </source>
</evidence>
<feature type="compositionally biased region" description="Polar residues" evidence="1">
    <location>
        <begin position="74"/>
        <end position="83"/>
    </location>
</feature>
<reference evidence="2 3" key="2">
    <citation type="submission" date="2018-11" db="EMBL/GenBank/DDBJ databases">
        <authorList>
            <consortium name="Pathogen Informatics"/>
        </authorList>
    </citation>
    <scope>NUCLEOTIDE SEQUENCE [LARGE SCALE GENOMIC DNA]</scope>
    <source>
        <strain evidence="2 3">MHpl1</strain>
    </source>
</reference>
<keyword evidence="3" id="KW-1185">Reference proteome</keyword>